<accession>A0ACB5SBW0</accession>
<comment type="caution">
    <text evidence="1">The sequence shown here is derived from an EMBL/GenBank/DDBJ whole genome shotgun (WGS) entry which is preliminary data.</text>
</comment>
<proteinExistence type="predicted"/>
<dbReference type="EMBL" id="BSXG01000067">
    <property type="protein sequence ID" value="GME34147.1"/>
    <property type="molecule type" value="Genomic_DNA"/>
</dbReference>
<name>A0ACB5SBW0_9PEZI</name>
<gene>
    <name evidence="1" type="primary">g5581</name>
    <name evidence="1" type="ORF">NpPPO83_00005581</name>
</gene>
<evidence type="ECO:0000313" key="2">
    <source>
        <dbReference type="Proteomes" id="UP001165186"/>
    </source>
</evidence>
<sequence>MLCPTLVVCLILGQSKTITEKDLTASEKSNIGMPVITDCKYVGSYSWMDVGRTPTILVPGMPPAWTPLEEPKQLEEDAGQYYRDPNAAHYPEYPIEPAARAIFAHDASFSTNEVDIFACGSTLGNLLRFVRKMDKPFRFTVEVVGNTVFFVRRENSPTEVIPGVRGYGHTFPEAYTTWEENTKGSQSHQRLVKYNFSGLNCIVRSESDGYLKDLDPDPSAHETSRLHPVIPMETRLELRAGGRLVPQEALFDLKTRSVKRKDRDVLGEEVGRLWVSQTPNFILAYHDRGLFDDIVVQNVRKDIDKWEAENQDTLRQLAALVRQIATIAKSRVDGRVEVRRKDIDVLEIREQMSDAPTALPDELKLRWAAAATEKPPDSSDDASIGDENDKQYLSSDDNFNRDDPWLGSDDESDRDYTACSADDCGYCGHCRY</sequence>
<keyword evidence="2" id="KW-1185">Reference proteome</keyword>
<protein>
    <submittedName>
        <fullName evidence="1">Geranylgeranyl pyrophosphate synthetase</fullName>
    </submittedName>
</protein>
<organism evidence="1 2">
    <name type="scientific">Neofusicoccum parvum</name>
    <dbReference type="NCBI Taxonomy" id="310453"/>
    <lineage>
        <taxon>Eukaryota</taxon>
        <taxon>Fungi</taxon>
        <taxon>Dikarya</taxon>
        <taxon>Ascomycota</taxon>
        <taxon>Pezizomycotina</taxon>
        <taxon>Dothideomycetes</taxon>
        <taxon>Dothideomycetes incertae sedis</taxon>
        <taxon>Botryosphaeriales</taxon>
        <taxon>Botryosphaeriaceae</taxon>
        <taxon>Neofusicoccum</taxon>
    </lineage>
</organism>
<dbReference type="Proteomes" id="UP001165186">
    <property type="component" value="Unassembled WGS sequence"/>
</dbReference>
<reference evidence="1" key="1">
    <citation type="submission" date="2024-09" db="EMBL/GenBank/DDBJ databases">
        <title>Draft Genome Sequences of Neofusicoccum parvum.</title>
        <authorList>
            <person name="Ashida A."/>
            <person name="Camagna M."/>
            <person name="Tanaka A."/>
            <person name="Takemoto D."/>
        </authorList>
    </citation>
    <scope>NUCLEOTIDE SEQUENCE</scope>
    <source>
        <strain evidence="1">PPO83</strain>
    </source>
</reference>
<evidence type="ECO:0000313" key="1">
    <source>
        <dbReference type="EMBL" id="GME34147.1"/>
    </source>
</evidence>